<evidence type="ECO:0000256" key="13">
    <source>
        <dbReference type="SAM" id="Phobius"/>
    </source>
</evidence>
<keyword evidence="10" id="KW-0408">Iron</keyword>
<keyword evidence="16" id="KW-1185">Reference proteome</keyword>
<evidence type="ECO:0000256" key="12">
    <source>
        <dbReference type="ARBA" id="ARBA00037975"/>
    </source>
</evidence>
<organism evidence="15 16">
    <name type="scientific">Pseudoxanthomonas mexicana</name>
    <dbReference type="NCBI Taxonomy" id="128785"/>
    <lineage>
        <taxon>Bacteria</taxon>
        <taxon>Pseudomonadati</taxon>
        <taxon>Pseudomonadota</taxon>
        <taxon>Gammaproteobacteria</taxon>
        <taxon>Lysobacterales</taxon>
        <taxon>Lysobacteraceae</taxon>
        <taxon>Pseudoxanthomonas</taxon>
    </lineage>
</organism>
<evidence type="ECO:0000256" key="10">
    <source>
        <dbReference type="ARBA" id="ARBA00023004"/>
    </source>
</evidence>
<evidence type="ECO:0000256" key="6">
    <source>
        <dbReference type="ARBA" id="ARBA00022692"/>
    </source>
</evidence>
<dbReference type="PANTHER" id="PTHR30529:SF1">
    <property type="entry name" value="CYTOCHROME B561 HOMOLOG 2"/>
    <property type="match status" value="1"/>
</dbReference>
<evidence type="ECO:0000256" key="8">
    <source>
        <dbReference type="ARBA" id="ARBA00022982"/>
    </source>
</evidence>
<evidence type="ECO:0000256" key="4">
    <source>
        <dbReference type="ARBA" id="ARBA00022475"/>
    </source>
</evidence>
<dbReference type="EMBL" id="CP060028">
    <property type="protein sequence ID" value="QND79208.1"/>
    <property type="molecule type" value="Genomic_DNA"/>
</dbReference>
<dbReference type="InterPro" id="IPR016174">
    <property type="entry name" value="Di-haem_cyt_TM"/>
</dbReference>
<evidence type="ECO:0000256" key="2">
    <source>
        <dbReference type="ARBA" id="ARBA00004651"/>
    </source>
</evidence>
<evidence type="ECO:0000256" key="11">
    <source>
        <dbReference type="ARBA" id="ARBA00023136"/>
    </source>
</evidence>
<feature type="domain" description="Cytochrome b561 bacterial/Ni-hydrogenase" evidence="14">
    <location>
        <begin position="2"/>
        <end position="158"/>
    </location>
</feature>
<evidence type="ECO:0000256" key="7">
    <source>
        <dbReference type="ARBA" id="ARBA00022723"/>
    </source>
</evidence>
<proteinExistence type="inferred from homology"/>
<keyword evidence="3" id="KW-0813">Transport</keyword>
<evidence type="ECO:0000313" key="16">
    <source>
        <dbReference type="Proteomes" id="UP000515506"/>
    </source>
</evidence>
<dbReference type="InterPro" id="IPR052168">
    <property type="entry name" value="Cytochrome_b561_oxidase"/>
</dbReference>
<keyword evidence="9 13" id="KW-1133">Transmembrane helix</keyword>
<keyword evidence="7" id="KW-0479">Metal-binding</keyword>
<reference evidence="15 16" key="1">
    <citation type="submission" date="2020-08" db="EMBL/GenBank/DDBJ databases">
        <title>Streptomycin resistant and MDR strain, P. mexicana.</title>
        <authorList>
            <person name="Ganesh-kumar S."/>
            <person name="Zhe T."/>
            <person name="Yu Z."/>
            <person name="Min Y."/>
        </authorList>
    </citation>
    <scope>NUCLEOTIDE SEQUENCE [LARGE SCALE GENOMIC DNA]</scope>
    <source>
        <strain evidence="15 16">GTZY</strain>
    </source>
</reference>
<comment type="subcellular location">
    <subcellularLocation>
        <location evidence="2">Cell membrane</location>
        <topology evidence="2">Multi-pass membrane protein</topology>
    </subcellularLocation>
</comment>
<evidence type="ECO:0000256" key="1">
    <source>
        <dbReference type="ARBA" id="ARBA00001970"/>
    </source>
</evidence>
<evidence type="ECO:0000256" key="9">
    <source>
        <dbReference type="ARBA" id="ARBA00022989"/>
    </source>
</evidence>
<dbReference type="Proteomes" id="UP000515506">
    <property type="component" value="Chromosome"/>
</dbReference>
<comment type="cofactor">
    <cofactor evidence="1">
        <name>heme b</name>
        <dbReference type="ChEBI" id="CHEBI:60344"/>
    </cofactor>
</comment>
<accession>A0ABX6R7K3</accession>
<evidence type="ECO:0000313" key="15">
    <source>
        <dbReference type="EMBL" id="QND79208.1"/>
    </source>
</evidence>
<dbReference type="Pfam" id="PF01292">
    <property type="entry name" value="Ni_hydr_CYTB"/>
    <property type="match status" value="1"/>
</dbReference>
<sequence length="172" mass="19105">MLHWGLAFLLVVQLVLGFAAEHWTTRTISEALLAVHFRLGVLILGLMLVRLALRLVLPVPKEHMSRWRRNAKGSVHGLLYLLVLTLPISGHVIWVWMGADRTLVAGIQVPALFVPPDDETGRAVAWYVHVYGAWTLLGVVCLHAAAAGLRSMREPAFIARRIGFGRARPKPD</sequence>
<keyword evidence="11 13" id="KW-0472">Membrane</keyword>
<protein>
    <submittedName>
        <fullName evidence="15">Cytochrome b/b6 domain-containing protein</fullName>
    </submittedName>
</protein>
<evidence type="ECO:0000256" key="5">
    <source>
        <dbReference type="ARBA" id="ARBA00022617"/>
    </source>
</evidence>
<dbReference type="SUPFAM" id="SSF81342">
    <property type="entry name" value="Transmembrane di-heme cytochromes"/>
    <property type="match status" value="1"/>
</dbReference>
<feature type="transmembrane region" description="Helical" evidence="13">
    <location>
        <begin position="35"/>
        <end position="57"/>
    </location>
</feature>
<gene>
    <name evidence="15" type="ORF">H4W19_12660</name>
</gene>
<keyword evidence="6 13" id="KW-0812">Transmembrane</keyword>
<name>A0ABX6R7K3_PSEMX</name>
<keyword evidence="5" id="KW-0349">Heme</keyword>
<evidence type="ECO:0000256" key="3">
    <source>
        <dbReference type="ARBA" id="ARBA00022448"/>
    </source>
</evidence>
<dbReference type="InterPro" id="IPR011577">
    <property type="entry name" value="Cyt_b561_bac/Ni-Hgenase"/>
</dbReference>
<keyword evidence="4" id="KW-1003">Cell membrane</keyword>
<keyword evidence="8" id="KW-0249">Electron transport</keyword>
<feature type="transmembrane region" description="Helical" evidence="13">
    <location>
        <begin position="124"/>
        <end position="145"/>
    </location>
</feature>
<dbReference type="PANTHER" id="PTHR30529">
    <property type="entry name" value="CYTOCHROME B561"/>
    <property type="match status" value="1"/>
</dbReference>
<evidence type="ECO:0000259" key="14">
    <source>
        <dbReference type="Pfam" id="PF01292"/>
    </source>
</evidence>
<comment type="similarity">
    <text evidence="12">Belongs to the cytochrome b561 family.</text>
</comment>
<feature type="transmembrane region" description="Helical" evidence="13">
    <location>
        <begin position="78"/>
        <end position="97"/>
    </location>
</feature>